<evidence type="ECO:0000313" key="1">
    <source>
        <dbReference type="EMBL" id="POY36634.1"/>
    </source>
</evidence>
<proteinExistence type="predicted"/>
<sequence length="146" mass="16830">MLEIETLYTGIQTHQGEKIYLGDKLLAPYMHPGLVQYDFQNKRFVVTGTGKDHAYYRFYELTAIVEAYPKLRVVHNQIIYKHAFVGDNIKVSVDNVKNSALFLGELATVSEVREWDITAASVTDPERTAVLQFGQFLESWRLREDE</sequence>
<protein>
    <submittedName>
        <fullName evidence="1">Uncharacterized protein</fullName>
    </submittedName>
</protein>
<comment type="caution">
    <text evidence="1">The sequence shown here is derived from an EMBL/GenBank/DDBJ whole genome shotgun (WGS) entry which is preliminary data.</text>
</comment>
<name>A0A2S5A279_9SPHI</name>
<dbReference type="AlphaFoldDB" id="A0A2S5A279"/>
<accession>A0A2S5A279</accession>
<dbReference type="OrthoDB" id="762628at2"/>
<dbReference type="Proteomes" id="UP000236893">
    <property type="component" value="Unassembled WGS sequence"/>
</dbReference>
<gene>
    <name evidence="1" type="ORF">C3K47_09680</name>
</gene>
<evidence type="ECO:0000313" key="2">
    <source>
        <dbReference type="Proteomes" id="UP000236893"/>
    </source>
</evidence>
<reference evidence="1 2" key="1">
    <citation type="submission" date="2018-01" db="EMBL/GenBank/DDBJ databases">
        <authorList>
            <person name="Gaut B.S."/>
            <person name="Morton B.R."/>
            <person name="Clegg M.T."/>
            <person name="Duvall M.R."/>
        </authorList>
    </citation>
    <scope>NUCLEOTIDE SEQUENCE [LARGE SCALE GENOMIC DNA]</scope>
    <source>
        <strain evidence="1 2">HR-AV</strain>
    </source>
</reference>
<organism evidence="1 2">
    <name type="scientific">Solitalea longa</name>
    <dbReference type="NCBI Taxonomy" id="2079460"/>
    <lineage>
        <taxon>Bacteria</taxon>
        <taxon>Pseudomonadati</taxon>
        <taxon>Bacteroidota</taxon>
        <taxon>Sphingobacteriia</taxon>
        <taxon>Sphingobacteriales</taxon>
        <taxon>Sphingobacteriaceae</taxon>
        <taxon>Solitalea</taxon>
    </lineage>
</organism>
<dbReference type="RefSeq" id="WP_103788937.1">
    <property type="nucleotide sequence ID" value="NZ_PQVF01000006.1"/>
</dbReference>
<dbReference type="EMBL" id="PQVF01000006">
    <property type="protein sequence ID" value="POY36634.1"/>
    <property type="molecule type" value="Genomic_DNA"/>
</dbReference>
<keyword evidence="2" id="KW-1185">Reference proteome</keyword>